<sequence>MSETRLQVTRTIEAPAERVFALLSDPREHVAIDGSGLLQGSDSDRVTGVGQVFAMRMFRDDLGPWRTFNTVTDFEPDRRIGWAPDLDPDCELAPKLAGVTVGGHYYAYELEEHDGVTDVTQTYDWSGVADPNFAALCPFVGTAEMTGTLDRLAGAVGSA</sequence>
<comment type="caution">
    <text evidence="1">The sequence shown here is derived from an EMBL/GenBank/DDBJ whole genome shotgun (WGS) entry which is preliminary data.</text>
</comment>
<dbReference type="EMBL" id="JBHSIV010000025">
    <property type="protein sequence ID" value="MFC5064665.1"/>
    <property type="molecule type" value="Genomic_DNA"/>
</dbReference>
<dbReference type="Proteomes" id="UP001595947">
    <property type="component" value="Unassembled WGS sequence"/>
</dbReference>
<name>A0ABV9YP10_9PSEU</name>
<dbReference type="SUPFAM" id="SSF55961">
    <property type="entry name" value="Bet v1-like"/>
    <property type="match status" value="1"/>
</dbReference>
<reference evidence="2" key="1">
    <citation type="journal article" date="2019" name="Int. J. Syst. Evol. Microbiol.">
        <title>The Global Catalogue of Microorganisms (GCM) 10K type strain sequencing project: providing services to taxonomists for standard genome sequencing and annotation.</title>
        <authorList>
            <consortium name="The Broad Institute Genomics Platform"/>
            <consortium name="The Broad Institute Genome Sequencing Center for Infectious Disease"/>
            <person name="Wu L."/>
            <person name="Ma J."/>
        </authorList>
    </citation>
    <scope>NUCLEOTIDE SEQUENCE [LARGE SCALE GENOMIC DNA]</scope>
    <source>
        <strain evidence="2">CGMCC 4.7093</strain>
    </source>
</reference>
<evidence type="ECO:0000313" key="2">
    <source>
        <dbReference type="Proteomes" id="UP001595947"/>
    </source>
</evidence>
<evidence type="ECO:0000313" key="1">
    <source>
        <dbReference type="EMBL" id="MFC5064665.1"/>
    </source>
</evidence>
<dbReference type="InterPro" id="IPR019587">
    <property type="entry name" value="Polyketide_cyclase/dehydratase"/>
</dbReference>
<proteinExistence type="predicted"/>
<dbReference type="InterPro" id="IPR023393">
    <property type="entry name" value="START-like_dom_sf"/>
</dbReference>
<dbReference type="RefSeq" id="WP_378038009.1">
    <property type="nucleotide sequence ID" value="NZ_JBHSIV010000025.1"/>
</dbReference>
<protein>
    <submittedName>
        <fullName evidence="1">SRPBCC family protein</fullName>
    </submittedName>
</protein>
<organism evidence="1 2">
    <name type="scientific">Actinomycetospora atypica</name>
    <dbReference type="NCBI Taxonomy" id="1290095"/>
    <lineage>
        <taxon>Bacteria</taxon>
        <taxon>Bacillati</taxon>
        <taxon>Actinomycetota</taxon>
        <taxon>Actinomycetes</taxon>
        <taxon>Pseudonocardiales</taxon>
        <taxon>Pseudonocardiaceae</taxon>
        <taxon>Actinomycetospora</taxon>
    </lineage>
</organism>
<accession>A0ABV9YP10</accession>
<dbReference type="Pfam" id="PF10604">
    <property type="entry name" value="Polyketide_cyc2"/>
    <property type="match status" value="1"/>
</dbReference>
<dbReference type="Gene3D" id="3.30.530.20">
    <property type="match status" value="1"/>
</dbReference>
<gene>
    <name evidence="1" type="ORF">ACFPBZ_20750</name>
</gene>
<keyword evidence="2" id="KW-1185">Reference proteome</keyword>